<keyword evidence="1" id="KW-0479">Metal-binding</keyword>
<name>A0A5N6RXG8_9ROSI</name>
<dbReference type="EMBL" id="CM017328">
    <property type="protein sequence ID" value="KAE8126030.1"/>
    <property type="molecule type" value="Genomic_DNA"/>
</dbReference>
<organism evidence="4 5">
    <name type="scientific">Carpinus fangiana</name>
    <dbReference type="NCBI Taxonomy" id="176857"/>
    <lineage>
        <taxon>Eukaryota</taxon>
        <taxon>Viridiplantae</taxon>
        <taxon>Streptophyta</taxon>
        <taxon>Embryophyta</taxon>
        <taxon>Tracheophyta</taxon>
        <taxon>Spermatophyta</taxon>
        <taxon>Magnoliopsida</taxon>
        <taxon>eudicotyledons</taxon>
        <taxon>Gunneridae</taxon>
        <taxon>Pentapetalae</taxon>
        <taxon>rosids</taxon>
        <taxon>fabids</taxon>
        <taxon>Fagales</taxon>
        <taxon>Betulaceae</taxon>
        <taxon>Carpinus</taxon>
    </lineage>
</organism>
<protein>
    <recommendedName>
        <fullName evidence="3">RING-type domain-containing protein</fullName>
    </recommendedName>
</protein>
<evidence type="ECO:0000256" key="1">
    <source>
        <dbReference type="PROSITE-ProRule" id="PRU00175"/>
    </source>
</evidence>
<reference evidence="4 5" key="1">
    <citation type="submission" date="2019-06" db="EMBL/GenBank/DDBJ databases">
        <title>A chromosomal-level reference genome of Carpinus fangiana (Coryloideae, Betulaceae).</title>
        <authorList>
            <person name="Yang X."/>
            <person name="Wang Z."/>
            <person name="Zhang L."/>
            <person name="Hao G."/>
            <person name="Liu J."/>
            <person name="Yang Y."/>
        </authorList>
    </citation>
    <scope>NUCLEOTIDE SEQUENCE [LARGE SCALE GENOMIC DNA]</scope>
    <source>
        <strain evidence="4">Cfa_2016G</strain>
        <tissue evidence="4">Leaf</tissue>
    </source>
</reference>
<dbReference type="Proteomes" id="UP000327013">
    <property type="component" value="Chromosome 8"/>
</dbReference>
<evidence type="ECO:0000259" key="3">
    <source>
        <dbReference type="PROSITE" id="PS50089"/>
    </source>
</evidence>
<feature type="region of interest" description="Disordered" evidence="2">
    <location>
        <begin position="262"/>
        <end position="292"/>
    </location>
</feature>
<keyword evidence="5" id="KW-1185">Reference proteome</keyword>
<dbReference type="OrthoDB" id="1677377at2759"/>
<dbReference type="PANTHER" id="PTHR31150">
    <property type="entry name" value="EXPRESSED PROTEIN"/>
    <property type="match status" value="1"/>
</dbReference>
<sequence>MEKGDLYKVRIAPEYYQDVKPEECNRFQSPNGNKANAANVRLSGPQSNCFQQPLFNRNTMSSGCNFPAGNSFQDSGEPSADNFIHNPVQYGVLHYPDQQINGGSLIHGGGGDNGYRYQYGVHRNQIPQVDYRNTYARTNGTDHNRYEDARFVNAGYHKGYQYGAHRNQAPEVDYRNMNAKSITPHSSPSSISFSGFVSNTDDRTSSKISSFGGSEDAIYVNSGHHRSYRVPIGRPSRTSRHRESTLPIEKRVNLSGIKSASATASRITDEKNSTLGTSQGHKAAAASIASSHREVVLPRMKQLWIKSGEQTVRTSRVESKNHGNVSNMSLIPDKRRPEVQHGNNNAVKTSQSESSSSYSQLVSGDGGTKRYGNNNAVNTFQTESSSSYSHIVRRDGGTKVNNHRGKPDHRRVRDFTSHFQKSQSHRTPSSHKVLEKQVGRQPSEKPSKFRKQPSEKPFKQHSEQDLPTSRISWDDGFDDPTTEPFGQNCHLCDIDLAYSPTDEELDPSILPAVAVFTCGHAFHCQCLELYSPEEQSTDPPCFICFSLS</sequence>
<proteinExistence type="predicted"/>
<dbReference type="InterPro" id="IPR001841">
    <property type="entry name" value="Znf_RING"/>
</dbReference>
<evidence type="ECO:0000256" key="2">
    <source>
        <dbReference type="SAM" id="MobiDB-lite"/>
    </source>
</evidence>
<feature type="compositionally biased region" description="Low complexity" evidence="2">
    <location>
        <begin position="350"/>
        <end position="363"/>
    </location>
</feature>
<feature type="compositionally biased region" description="Polar residues" evidence="2">
    <location>
        <begin position="371"/>
        <end position="389"/>
    </location>
</feature>
<dbReference type="GO" id="GO:0008270">
    <property type="term" value="F:zinc ion binding"/>
    <property type="evidence" value="ECO:0007669"/>
    <property type="project" value="UniProtKB-KW"/>
</dbReference>
<keyword evidence="1" id="KW-0862">Zinc</keyword>
<accession>A0A5N6RXG8</accession>
<evidence type="ECO:0000313" key="4">
    <source>
        <dbReference type="EMBL" id="KAE8126030.1"/>
    </source>
</evidence>
<dbReference type="AlphaFoldDB" id="A0A5N6RXG8"/>
<feature type="domain" description="RING-type" evidence="3">
    <location>
        <begin position="489"/>
        <end position="544"/>
    </location>
</feature>
<gene>
    <name evidence="4" type="ORF">FH972_020785</name>
</gene>
<dbReference type="PANTHER" id="PTHR31150:SF19">
    <property type="entry name" value="RING-TYPE DOMAIN-CONTAINING PROTEIN"/>
    <property type="match status" value="1"/>
</dbReference>
<feature type="compositionally biased region" description="Polar residues" evidence="2">
    <location>
        <begin position="417"/>
        <end position="427"/>
    </location>
</feature>
<keyword evidence="1" id="KW-0863">Zinc-finger</keyword>
<evidence type="ECO:0000313" key="5">
    <source>
        <dbReference type="Proteomes" id="UP000327013"/>
    </source>
</evidence>
<feature type="compositionally biased region" description="Basic residues" evidence="2">
    <location>
        <begin position="401"/>
        <end position="410"/>
    </location>
</feature>
<dbReference type="PROSITE" id="PS50089">
    <property type="entry name" value="ZF_RING_2"/>
    <property type="match status" value="1"/>
</dbReference>
<feature type="region of interest" description="Disordered" evidence="2">
    <location>
        <begin position="310"/>
        <end position="471"/>
    </location>
</feature>
<feature type="compositionally biased region" description="Basic and acidic residues" evidence="2">
    <location>
        <begin position="432"/>
        <end position="464"/>
    </location>
</feature>